<evidence type="ECO:0000313" key="2">
    <source>
        <dbReference type="Proteomes" id="UP000423396"/>
    </source>
</evidence>
<proteinExistence type="predicted"/>
<dbReference type="RefSeq" id="WP_156007019.1">
    <property type="nucleotide sequence ID" value="NZ_CP045483.1"/>
</dbReference>
<protein>
    <submittedName>
        <fullName evidence="1">Uncharacterized protein</fullName>
    </submittedName>
</protein>
<gene>
    <name evidence="1" type="ORF">D1868_07535</name>
</gene>
<evidence type="ECO:0000313" key="1">
    <source>
        <dbReference type="EMBL" id="QGR19842.1"/>
    </source>
</evidence>
<dbReference type="KEGG" id="sazo:D1868_07535"/>
<accession>A0A650CQA9</accession>
<reference evidence="1 2" key="1">
    <citation type="submission" date="2019-10" db="EMBL/GenBank/DDBJ databases">
        <title>Genome Sequences from Six Type Strain Members of the Archaeal Family Sulfolobaceae: Acidianus ambivalens, Acidianus infernus, Metallosphaera prunae, Stygiolobus azoricus, Sulfolobus metallicus, and Sulfurisphaera ohwakuensis.</title>
        <authorList>
            <person name="Counts J.A."/>
            <person name="Kelly R.M."/>
        </authorList>
    </citation>
    <scope>NUCLEOTIDE SEQUENCE [LARGE SCALE GENOMIC DNA]</scope>
    <source>
        <strain evidence="1 2">FC6</strain>
    </source>
</reference>
<sequence>MEVNYETLITSLPAEVTYHDRKKSVLPRKYVQREGNLRLFVPPYLIDSVAEVLRNHGFKDLRLTFHKGEKYSLSKKLLKIWELHVRIFSNGFIDAHFEINRDFLEHLHYPTLSIRSFRYL</sequence>
<dbReference type="GeneID" id="42798912"/>
<dbReference type="OrthoDB" id="26462at2157"/>
<dbReference type="AlphaFoldDB" id="A0A650CQA9"/>
<organism evidence="1 2">
    <name type="scientific">Stygiolobus azoricus</name>
    <dbReference type="NCBI Taxonomy" id="41675"/>
    <lineage>
        <taxon>Archaea</taxon>
        <taxon>Thermoproteota</taxon>
        <taxon>Thermoprotei</taxon>
        <taxon>Sulfolobales</taxon>
        <taxon>Sulfolobaceae</taxon>
        <taxon>Stygiolobus</taxon>
    </lineage>
</organism>
<dbReference type="EMBL" id="CP045483">
    <property type="protein sequence ID" value="QGR19842.1"/>
    <property type="molecule type" value="Genomic_DNA"/>
</dbReference>
<name>A0A650CQA9_9CREN</name>
<dbReference type="Proteomes" id="UP000423396">
    <property type="component" value="Chromosome"/>
</dbReference>
<keyword evidence="2" id="KW-1185">Reference proteome</keyword>